<keyword evidence="3" id="KW-1185">Reference proteome</keyword>
<dbReference type="RefSeq" id="WP_017037728.1">
    <property type="nucleotide sequence ID" value="NZ_JBNGCH010000571.1"/>
</dbReference>
<proteinExistence type="predicted"/>
<dbReference type="Pfam" id="PF03603">
    <property type="entry name" value="DNA_III_psi"/>
    <property type="match status" value="1"/>
</dbReference>
<dbReference type="SUPFAM" id="SSF102220">
    <property type="entry name" value="DNA polymerase III psi subunit"/>
    <property type="match status" value="1"/>
</dbReference>
<evidence type="ECO:0000313" key="3">
    <source>
        <dbReference type="Proteomes" id="UP000093173"/>
    </source>
</evidence>
<gene>
    <name evidence="2" type="ORF">A6E14_11600</name>
</gene>
<dbReference type="EMBL" id="MAJZ01000571">
    <property type="protein sequence ID" value="OCH75086.1"/>
    <property type="molecule type" value="Genomic_DNA"/>
</dbReference>
<dbReference type="GO" id="GO:0003887">
    <property type="term" value="F:DNA-directed DNA polymerase activity"/>
    <property type="evidence" value="ECO:0007669"/>
    <property type="project" value="UniProtKB-KW"/>
</dbReference>
<name>A0A1B9QXU1_9VIBR</name>
<dbReference type="GO" id="GO:0008408">
    <property type="term" value="F:3'-5' exonuclease activity"/>
    <property type="evidence" value="ECO:0007669"/>
    <property type="project" value="InterPro"/>
</dbReference>
<keyword evidence="1" id="KW-0239">DNA-directed DNA polymerase</keyword>
<reference evidence="3" key="1">
    <citation type="submission" date="2016-06" db="EMBL/GenBank/DDBJ databases">
        <authorList>
            <person name="Hehemann J.-H."/>
            <person name="Arevalo P."/>
            <person name="Datta M.S."/>
            <person name="Polz M.F."/>
        </authorList>
    </citation>
    <scope>NUCLEOTIDE SEQUENCE [LARGE SCALE GENOMIC DNA]</scope>
    <source>
        <strain evidence="3">9CSC122</strain>
    </source>
</reference>
<organism evidence="2 3">
    <name type="scientific">Vibrio genomosp. F10</name>
    <dbReference type="NCBI Taxonomy" id="723171"/>
    <lineage>
        <taxon>Bacteria</taxon>
        <taxon>Pseudomonadati</taxon>
        <taxon>Pseudomonadota</taxon>
        <taxon>Gammaproteobacteria</taxon>
        <taxon>Vibrionales</taxon>
        <taxon>Vibrionaceae</taxon>
        <taxon>Vibrio</taxon>
    </lineage>
</organism>
<keyword evidence="1" id="KW-0548">Nucleotidyltransferase</keyword>
<accession>A0A1B9QXU1</accession>
<comment type="function">
    <text evidence="1">Part of the beta sliding clamp loading complex, which hydrolyzes ATP to load the beta clamp onto primed DNA to form the DNA replication pre-initiation complex. DNA polymerase III is a complex, multichain enzyme responsible for most of the replicative synthesis in bacteria. This DNA polymerase also exhibits 3' to 5' exonuclease activity.</text>
</comment>
<dbReference type="Proteomes" id="UP000093173">
    <property type="component" value="Unassembled WGS sequence"/>
</dbReference>
<dbReference type="GO" id="GO:0006260">
    <property type="term" value="P:DNA replication"/>
    <property type="evidence" value="ECO:0007669"/>
    <property type="project" value="UniProtKB-KW"/>
</dbReference>
<comment type="caution">
    <text evidence="2">The sequence shown here is derived from an EMBL/GenBank/DDBJ whole genome shotgun (WGS) entry which is preliminary data.</text>
</comment>
<dbReference type="PIRSF" id="PIRSF029225">
    <property type="entry name" value="DNA_pol_III_psi"/>
    <property type="match status" value="1"/>
</dbReference>
<evidence type="ECO:0000313" key="2">
    <source>
        <dbReference type="EMBL" id="OCH75086.1"/>
    </source>
</evidence>
<evidence type="ECO:0000256" key="1">
    <source>
        <dbReference type="PIRNR" id="PIRNR029225"/>
    </source>
</evidence>
<dbReference type="InterPro" id="IPR036654">
    <property type="entry name" value="DNA_pol_III_psi_sf"/>
</dbReference>
<dbReference type="Gene3D" id="3.40.50.10220">
    <property type="entry name" value="DNA polymerase III, psi subunit"/>
    <property type="match status" value="1"/>
</dbReference>
<protein>
    <recommendedName>
        <fullName evidence="1">DNA polymerase III subunit psi</fullName>
    </recommendedName>
</protein>
<dbReference type="AlphaFoldDB" id="A0A1B9QXU1"/>
<dbReference type="InterPro" id="IPR004615">
    <property type="entry name" value="DNA_pol_III_psi"/>
</dbReference>
<keyword evidence="1" id="KW-0808">Transferase</keyword>
<keyword evidence="1" id="KW-0235">DNA replication</keyword>
<sequence>MPQTEIHYLKEMGIDTWQLSYPERLLGFQPPMLNLSDECQLLLVSTELPTGEIAMMFERVLKSIKLTLDKAQHIYPEQLMGLGEHQLSWIWYAGEASIDDSHKAKKLVTPLLSSINGHTEHRRALWQQICSYE</sequence>